<proteinExistence type="predicted"/>
<comment type="caution">
    <text evidence="2">The sequence shown here is derived from an EMBL/GenBank/DDBJ whole genome shotgun (WGS) entry which is preliminary data.</text>
</comment>
<dbReference type="PROSITE" id="PS51257">
    <property type="entry name" value="PROKAR_LIPOPROTEIN"/>
    <property type="match status" value="1"/>
</dbReference>
<organism evidence="2 3">
    <name type="scientific">Chryseosolibacter histidini</name>
    <dbReference type="NCBI Taxonomy" id="2782349"/>
    <lineage>
        <taxon>Bacteria</taxon>
        <taxon>Pseudomonadati</taxon>
        <taxon>Bacteroidota</taxon>
        <taxon>Cytophagia</taxon>
        <taxon>Cytophagales</taxon>
        <taxon>Chryseotaleaceae</taxon>
        <taxon>Chryseosolibacter</taxon>
    </lineage>
</organism>
<gene>
    <name evidence="2" type="ORF">KK083_16905</name>
</gene>
<evidence type="ECO:0000313" key="2">
    <source>
        <dbReference type="EMBL" id="MBT1698574.1"/>
    </source>
</evidence>
<sequence>MCCWKNNRCSIFLSLLMLAALLTGCESGREGSAFYPVDSLVSAQIRTLAAVKAVLHKEATLGGQTDKSVYTPKDTTAWTDELDVFRQLHEINKPVNRDIYIVDDGLYDPSSNLTVKAFTATEPLPVMSMRIYYDNSIKKPRKIEAVYAEANSLYQSSKTLLMEFQQINNKTVLTSYTIEGGQKMIMRDSVTFSVRGKIQID</sequence>
<evidence type="ECO:0000256" key="1">
    <source>
        <dbReference type="SAM" id="SignalP"/>
    </source>
</evidence>
<evidence type="ECO:0008006" key="4">
    <source>
        <dbReference type="Google" id="ProtNLM"/>
    </source>
</evidence>
<dbReference type="AlphaFoldDB" id="A0AAP2GK16"/>
<feature type="chain" id="PRO_5042824623" description="LPS export ABC transporter periplasmic protein LptC" evidence="1">
    <location>
        <begin position="20"/>
        <end position="201"/>
    </location>
</feature>
<feature type="signal peptide" evidence="1">
    <location>
        <begin position="1"/>
        <end position="19"/>
    </location>
</feature>
<keyword evidence="3" id="KW-1185">Reference proteome</keyword>
<dbReference type="RefSeq" id="WP_254164961.1">
    <property type="nucleotide sequence ID" value="NZ_JAHESF010000016.1"/>
</dbReference>
<reference evidence="2 3" key="1">
    <citation type="submission" date="2021-05" db="EMBL/GenBank/DDBJ databases">
        <title>A Polyphasic approach of four new species of the genus Ohtaekwangia: Ohtaekwangia histidinii sp. nov., Ohtaekwangia cretensis sp. nov., Ohtaekwangia indiensis sp. nov., Ohtaekwangia reichenbachii sp. nov. from diverse environment.</title>
        <authorList>
            <person name="Octaviana S."/>
        </authorList>
    </citation>
    <scope>NUCLEOTIDE SEQUENCE [LARGE SCALE GENOMIC DNA]</scope>
    <source>
        <strain evidence="2 3">PWU4</strain>
    </source>
</reference>
<protein>
    <recommendedName>
        <fullName evidence="4">LPS export ABC transporter periplasmic protein LptC</fullName>
    </recommendedName>
</protein>
<evidence type="ECO:0000313" key="3">
    <source>
        <dbReference type="Proteomes" id="UP001319200"/>
    </source>
</evidence>
<name>A0AAP2GK16_9BACT</name>
<dbReference type="EMBL" id="JAHESF010000016">
    <property type="protein sequence ID" value="MBT1698574.1"/>
    <property type="molecule type" value="Genomic_DNA"/>
</dbReference>
<dbReference type="Proteomes" id="UP001319200">
    <property type="component" value="Unassembled WGS sequence"/>
</dbReference>
<accession>A0AAP2GK16</accession>
<keyword evidence="1" id="KW-0732">Signal</keyword>